<feature type="region of interest" description="Disordered" evidence="1">
    <location>
        <begin position="1"/>
        <end position="68"/>
    </location>
</feature>
<feature type="compositionally biased region" description="Basic and acidic residues" evidence="1">
    <location>
        <begin position="1"/>
        <end position="10"/>
    </location>
</feature>
<dbReference type="AlphaFoldDB" id="A0A9Q1F5D4"/>
<dbReference type="Proteomes" id="UP001152622">
    <property type="component" value="Chromosome 8"/>
</dbReference>
<evidence type="ECO:0000313" key="3">
    <source>
        <dbReference type="Proteomes" id="UP001152622"/>
    </source>
</evidence>
<gene>
    <name evidence="2" type="ORF">SKAU_G00228790</name>
</gene>
<evidence type="ECO:0000256" key="1">
    <source>
        <dbReference type="SAM" id="MobiDB-lite"/>
    </source>
</evidence>
<evidence type="ECO:0000313" key="2">
    <source>
        <dbReference type="EMBL" id="KAJ8351403.1"/>
    </source>
</evidence>
<comment type="caution">
    <text evidence="2">The sequence shown here is derived from an EMBL/GenBank/DDBJ whole genome shotgun (WGS) entry which is preliminary data.</text>
</comment>
<sequence>MEEERRHEVEEGGVGQEVQAKPDSPAPECIYTLVSLNQGRGQPTGGRSSPPGPASSVVSASEIPGQKSFRQKLSKLLSKEAAKTSPLQYQEY</sequence>
<accession>A0A9Q1F5D4</accession>
<protein>
    <submittedName>
        <fullName evidence="2">Uncharacterized protein</fullName>
    </submittedName>
</protein>
<reference evidence="2" key="1">
    <citation type="journal article" date="2023" name="Science">
        <title>Genome structures resolve the early diversification of teleost fishes.</title>
        <authorList>
            <person name="Parey E."/>
            <person name="Louis A."/>
            <person name="Montfort J."/>
            <person name="Bouchez O."/>
            <person name="Roques C."/>
            <person name="Iampietro C."/>
            <person name="Lluch J."/>
            <person name="Castinel A."/>
            <person name="Donnadieu C."/>
            <person name="Desvignes T."/>
            <person name="Floi Bucao C."/>
            <person name="Jouanno E."/>
            <person name="Wen M."/>
            <person name="Mejri S."/>
            <person name="Dirks R."/>
            <person name="Jansen H."/>
            <person name="Henkel C."/>
            <person name="Chen W.J."/>
            <person name="Zahm M."/>
            <person name="Cabau C."/>
            <person name="Klopp C."/>
            <person name="Thompson A.W."/>
            <person name="Robinson-Rechavi M."/>
            <person name="Braasch I."/>
            <person name="Lecointre G."/>
            <person name="Bobe J."/>
            <person name="Postlethwait J.H."/>
            <person name="Berthelot C."/>
            <person name="Roest Crollius H."/>
            <person name="Guiguen Y."/>
        </authorList>
    </citation>
    <scope>NUCLEOTIDE SEQUENCE</scope>
    <source>
        <strain evidence="2">WJC10195</strain>
    </source>
</reference>
<organism evidence="2 3">
    <name type="scientific">Synaphobranchus kaupii</name>
    <name type="common">Kaup's arrowtooth eel</name>
    <dbReference type="NCBI Taxonomy" id="118154"/>
    <lineage>
        <taxon>Eukaryota</taxon>
        <taxon>Metazoa</taxon>
        <taxon>Chordata</taxon>
        <taxon>Craniata</taxon>
        <taxon>Vertebrata</taxon>
        <taxon>Euteleostomi</taxon>
        <taxon>Actinopterygii</taxon>
        <taxon>Neopterygii</taxon>
        <taxon>Teleostei</taxon>
        <taxon>Anguilliformes</taxon>
        <taxon>Synaphobranchidae</taxon>
        <taxon>Synaphobranchus</taxon>
    </lineage>
</organism>
<name>A0A9Q1F5D4_SYNKA</name>
<dbReference type="EMBL" id="JAINUF010000008">
    <property type="protein sequence ID" value="KAJ8351403.1"/>
    <property type="molecule type" value="Genomic_DNA"/>
</dbReference>
<feature type="compositionally biased region" description="Low complexity" evidence="1">
    <location>
        <begin position="38"/>
        <end position="61"/>
    </location>
</feature>
<keyword evidence="3" id="KW-1185">Reference proteome</keyword>
<proteinExistence type="predicted"/>